<dbReference type="Gene3D" id="3.40.50.1240">
    <property type="entry name" value="Phosphoglycerate mutase-like"/>
    <property type="match status" value="1"/>
</dbReference>
<feature type="signal peptide" evidence="3">
    <location>
        <begin position="1"/>
        <end position="19"/>
    </location>
</feature>
<feature type="chain" id="PRO_5042085337" description="Acid phosphatase" evidence="3">
    <location>
        <begin position="20"/>
        <end position="417"/>
    </location>
</feature>
<evidence type="ECO:0000313" key="4">
    <source>
        <dbReference type="EMBL" id="CAI2371158.1"/>
    </source>
</evidence>
<evidence type="ECO:0008006" key="6">
    <source>
        <dbReference type="Google" id="ProtNLM"/>
    </source>
</evidence>
<dbReference type="AlphaFoldDB" id="A0AAD1XG21"/>
<evidence type="ECO:0000256" key="1">
    <source>
        <dbReference type="ARBA" id="ARBA00005375"/>
    </source>
</evidence>
<keyword evidence="3" id="KW-0732">Signal</keyword>
<accession>A0AAD1XG21</accession>
<comment type="similarity">
    <text evidence="1">Belongs to the histidine acid phosphatase family.</text>
</comment>
<dbReference type="InterPro" id="IPR033379">
    <property type="entry name" value="Acid_Pase_AS"/>
</dbReference>
<dbReference type="GO" id="GO:0016791">
    <property type="term" value="F:phosphatase activity"/>
    <property type="evidence" value="ECO:0007669"/>
    <property type="project" value="TreeGrafter"/>
</dbReference>
<dbReference type="InterPro" id="IPR000560">
    <property type="entry name" value="His_Pase_clade-2"/>
</dbReference>
<keyword evidence="5" id="KW-1185">Reference proteome</keyword>
<dbReference type="Pfam" id="PF00328">
    <property type="entry name" value="His_Phos_2"/>
    <property type="match status" value="1"/>
</dbReference>
<gene>
    <name evidence="4" type="ORF">ECRASSUSDP1_LOCUS12478</name>
</gene>
<dbReference type="SUPFAM" id="SSF53254">
    <property type="entry name" value="Phosphoglycerate mutase-like"/>
    <property type="match status" value="1"/>
</dbReference>
<evidence type="ECO:0000256" key="3">
    <source>
        <dbReference type="SAM" id="SignalP"/>
    </source>
</evidence>
<keyword evidence="2" id="KW-0378">Hydrolase</keyword>
<dbReference type="PROSITE" id="PS00616">
    <property type="entry name" value="HIS_ACID_PHOSPHAT_1"/>
    <property type="match status" value="1"/>
</dbReference>
<proteinExistence type="inferred from homology"/>
<dbReference type="InterPro" id="IPR029033">
    <property type="entry name" value="His_PPase_superfam"/>
</dbReference>
<evidence type="ECO:0000256" key="2">
    <source>
        <dbReference type="ARBA" id="ARBA00022801"/>
    </source>
</evidence>
<sequence>MVKLGVLLLLWTFLIAASGKLYFIAEIFRHGARSPELYEDDKFINGKGMLTASGFRQQFLLGSELRRRYVQGYPNQDQFLNQFYDPDEIYVRSTQTKRTVQSAYAQLLGLYPLDSAEFLNSELTDVAVPPIQVFNLKDVQERLGIDPILDNPQPIPVFNFDQQVDTFVAYGDCPFISNEFFTRNEQKELWADLDEKFRPLIFKQIAQAFGADSGDLHFIHMGPLIDILFAEEFEGIQNRFNFTEEEWEIVLSMHVPSLSNRLSDKGTQLLALRHILPILETMKKKIGLDYQEDLISRFGDSKMLMISSHDAQLIFILRFLNPEGFELTHVPYASTLIFELRRFDTNACHIRVSRSCFYVRILFNDEQLKLPGCAQKDCTFREFSNYIQTTGISYQEVQEQCQSEELLQNFDSTKSVI</sequence>
<dbReference type="Proteomes" id="UP001295684">
    <property type="component" value="Unassembled WGS sequence"/>
</dbReference>
<name>A0AAD1XG21_EUPCR</name>
<dbReference type="PANTHER" id="PTHR11567">
    <property type="entry name" value="ACID PHOSPHATASE-RELATED"/>
    <property type="match status" value="1"/>
</dbReference>
<organism evidence="4 5">
    <name type="scientific">Euplotes crassus</name>
    <dbReference type="NCBI Taxonomy" id="5936"/>
    <lineage>
        <taxon>Eukaryota</taxon>
        <taxon>Sar</taxon>
        <taxon>Alveolata</taxon>
        <taxon>Ciliophora</taxon>
        <taxon>Intramacronucleata</taxon>
        <taxon>Spirotrichea</taxon>
        <taxon>Hypotrichia</taxon>
        <taxon>Euplotida</taxon>
        <taxon>Euplotidae</taxon>
        <taxon>Moneuplotes</taxon>
    </lineage>
</organism>
<dbReference type="CDD" id="cd07061">
    <property type="entry name" value="HP_HAP_like"/>
    <property type="match status" value="1"/>
</dbReference>
<comment type="caution">
    <text evidence="4">The sequence shown here is derived from an EMBL/GenBank/DDBJ whole genome shotgun (WGS) entry which is preliminary data.</text>
</comment>
<dbReference type="PANTHER" id="PTHR11567:SF110">
    <property type="entry name" value="2-PHOSPHOXYLOSE PHOSPHATASE 1"/>
    <property type="match status" value="1"/>
</dbReference>
<dbReference type="InterPro" id="IPR050645">
    <property type="entry name" value="Histidine_acid_phosphatase"/>
</dbReference>
<dbReference type="EMBL" id="CAMPGE010012391">
    <property type="protein sequence ID" value="CAI2371158.1"/>
    <property type="molecule type" value="Genomic_DNA"/>
</dbReference>
<reference evidence="4" key="1">
    <citation type="submission" date="2023-07" db="EMBL/GenBank/DDBJ databases">
        <authorList>
            <consortium name="AG Swart"/>
            <person name="Singh M."/>
            <person name="Singh A."/>
            <person name="Seah K."/>
            <person name="Emmerich C."/>
        </authorList>
    </citation>
    <scope>NUCLEOTIDE SEQUENCE</scope>
    <source>
        <strain evidence="4">DP1</strain>
    </source>
</reference>
<evidence type="ECO:0000313" key="5">
    <source>
        <dbReference type="Proteomes" id="UP001295684"/>
    </source>
</evidence>
<protein>
    <recommendedName>
        <fullName evidence="6">Acid phosphatase</fullName>
    </recommendedName>
</protein>